<keyword evidence="1" id="KW-0472">Membrane</keyword>
<dbReference type="Proteomes" id="UP000235916">
    <property type="component" value="Unassembled WGS sequence"/>
</dbReference>
<comment type="caution">
    <text evidence="3">The sequence shown here is derived from an EMBL/GenBank/DDBJ whole genome shotgun (WGS) entry which is preliminary data.</text>
</comment>
<feature type="transmembrane region" description="Helical" evidence="1">
    <location>
        <begin position="100"/>
        <end position="119"/>
    </location>
</feature>
<feature type="domain" description="CSD" evidence="2">
    <location>
        <begin position="2"/>
        <end position="67"/>
    </location>
</feature>
<dbReference type="EMBL" id="POSP01000001">
    <property type="protein sequence ID" value="PND39973.1"/>
    <property type="molecule type" value="Genomic_DNA"/>
</dbReference>
<reference evidence="3 4" key="1">
    <citation type="submission" date="2018-01" db="EMBL/GenBank/DDBJ databases">
        <title>Draft genome sequence of Paucibacter aquatile CR182 isolated from freshwater of the Nakdong River.</title>
        <authorList>
            <person name="Choi A."/>
            <person name="Chung E.J."/>
        </authorList>
    </citation>
    <scope>NUCLEOTIDE SEQUENCE [LARGE SCALE GENOMIC DNA]</scope>
    <source>
        <strain evidence="3 4">CR182</strain>
    </source>
</reference>
<dbReference type="GO" id="GO:0005829">
    <property type="term" value="C:cytosol"/>
    <property type="evidence" value="ECO:0007669"/>
    <property type="project" value="UniProtKB-ARBA"/>
</dbReference>
<dbReference type="Gene3D" id="2.40.50.140">
    <property type="entry name" value="Nucleic acid-binding proteins"/>
    <property type="match status" value="1"/>
</dbReference>
<accession>A0A2N8L2N6</accession>
<keyword evidence="1" id="KW-0812">Transmembrane</keyword>
<dbReference type="InterPro" id="IPR011129">
    <property type="entry name" value="CSD"/>
</dbReference>
<dbReference type="Pfam" id="PF00313">
    <property type="entry name" value="CSD"/>
    <property type="match status" value="1"/>
</dbReference>
<dbReference type="InterPro" id="IPR012340">
    <property type="entry name" value="NA-bd_OB-fold"/>
</dbReference>
<dbReference type="PROSITE" id="PS51857">
    <property type="entry name" value="CSD_2"/>
    <property type="match status" value="1"/>
</dbReference>
<dbReference type="CDD" id="cd04458">
    <property type="entry name" value="CSP_CDS"/>
    <property type="match status" value="1"/>
</dbReference>
<dbReference type="GO" id="GO:0003676">
    <property type="term" value="F:nucleic acid binding"/>
    <property type="evidence" value="ECO:0007669"/>
    <property type="project" value="InterPro"/>
</dbReference>
<dbReference type="SMART" id="SM00357">
    <property type="entry name" value="CSP"/>
    <property type="match status" value="1"/>
</dbReference>
<keyword evidence="1" id="KW-1133">Transmembrane helix</keyword>
<name>A0A2N8L2N6_9BURK</name>
<dbReference type="AlphaFoldDB" id="A0A2N8L2N6"/>
<gene>
    <name evidence="3" type="ORF">C1O66_00785</name>
</gene>
<dbReference type="InterPro" id="IPR002059">
    <property type="entry name" value="CSP_DNA-bd"/>
</dbReference>
<dbReference type="SUPFAM" id="SSF50249">
    <property type="entry name" value="Nucleic acid-binding proteins"/>
    <property type="match status" value="1"/>
</dbReference>
<proteinExistence type="predicted"/>
<evidence type="ECO:0000256" key="1">
    <source>
        <dbReference type="SAM" id="Phobius"/>
    </source>
</evidence>
<evidence type="ECO:0000313" key="3">
    <source>
        <dbReference type="EMBL" id="PND39973.1"/>
    </source>
</evidence>
<dbReference type="OrthoDB" id="72963at2"/>
<protein>
    <recommendedName>
        <fullName evidence="2">CSD domain-containing protein</fullName>
    </recommendedName>
</protein>
<evidence type="ECO:0000313" key="4">
    <source>
        <dbReference type="Proteomes" id="UP000235916"/>
    </source>
</evidence>
<keyword evidence="4" id="KW-1185">Reference proteome</keyword>
<sequence length="140" mass="15462">MRFEGRLTAWAALRGYGSIAPLEGGEELFVHISAFPPDGEQPLLGEVLSFELVIGRDGRKQAVRVQRSKRRPDAAVPVPAPKVPLQGAAYHQRRQLQRRLRWASVCAALLLALGTVVWLDMSRANTPAQVLHKLALAWGH</sequence>
<organism evidence="3 4">
    <name type="scientific">Kinneretia aquatilis</name>
    <dbReference type="NCBI Taxonomy" id="2070761"/>
    <lineage>
        <taxon>Bacteria</taxon>
        <taxon>Pseudomonadati</taxon>
        <taxon>Pseudomonadota</taxon>
        <taxon>Betaproteobacteria</taxon>
        <taxon>Burkholderiales</taxon>
        <taxon>Sphaerotilaceae</taxon>
        <taxon>Roseateles</taxon>
    </lineage>
</organism>
<dbReference type="RefSeq" id="WP_102766107.1">
    <property type="nucleotide sequence ID" value="NZ_CP124551.1"/>
</dbReference>
<evidence type="ECO:0000259" key="2">
    <source>
        <dbReference type="PROSITE" id="PS51857"/>
    </source>
</evidence>